<dbReference type="Proteomes" id="UP001485043">
    <property type="component" value="Unassembled WGS sequence"/>
</dbReference>
<keyword evidence="3" id="KW-0812">Transmembrane</keyword>
<protein>
    <recommendedName>
        <fullName evidence="8">Signal peptidase complex subunit 3</fullName>
    </recommendedName>
</protein>
<comment type="subcellular location">
    <subcellularLocation>
        <location evidence="1">Endoplasmic reticulum membrane</location>
        <topology evidence="1">Single-pass type II membrane protein</topology>
    </subcellularLocation>
</comment>
<comment type="caution">
    <text evidence="10">The sequence shown here is derived from an EMBL/GenBank/DDBJ whole genome shotgun (WGS) entry which is preliminary data.</text>
</comment>
<evidence type="ECO:0000256" key="5">
    <source>
        <dbReference type="ARBA" id="ARBA00022968"/>
    </source>
</evidence>
<evidence type="ECO:0000256" key="4">
    <source>
        <dbReference type="ARBA" id="ARBA00022824"/>
    </source>
</evidence>
<organism evidence="10 11">
    <name type="scientific">Apatococcus fuscideae</name>
    <dbReference type="NCBI Taxonomy" id="2026836"/>
    <lineage>
        <taxon>Eukaryota</taxon>
        <taxon>Viridiplantae</taxon>
        <taxon>Chlorophyta</taxon>
        <taxon>core chlorophytes</taxon>
        <taxon>Trebouxiophyceae</taxon>
        <taxon>Chlorellales</taxon>
        <taxon>Chlorellaceae</taxon>
        <taxon>Apatococcus</taxon>
    </lineage>
</organism>
<evidence type="ECO:0000256" key="8">
    <source>
        <dbReference type="ARBA" id="ARBA00029556"/>
    </source>
</evidence>
<evidence type="ECO:0000256" key="7">
    <source>
        <dbReference type="ARBA" id="ARBA00023136"/>
    </source>
</evidence>
<dbReference type="PANTHER" id="PTHR12804:SF0">
    <property type="entry name" value="SIGNAL PEPTIDASE COMPLEX SUBUNIT 3"/>
    <property type="match status" value="1"/>
</dbReference>
<keyword evidence="11" id="KW-1185">Reference proteome</keyword>
<name>A0AAW1TNF2_9CHLO</name>
<dbReference type="GO" id="GO:0006465">
    <property type="term" value="P:signal peptide processing"/>
    <property type="evidence" value="ECO:0007669"/>
    <property type="project" value="InterPro"/>
</dbReference>
<proteinExistence type="inferred from homology"/>
<evidence type="ECO:0000256" key="3">
    <source>
        <dbReference type="ARBA" id="ARBA00022692"/>
    </source>
</evidence>
<keyword evidence="4" id="KW-0256">Endoplasmic reticulum</keyword>
<evidence type="ECO:0000313" key="10">
    <source>
        <dbReference type="EMBL" id="KAK9868964.1"/>
    </source>
</evidence>
<sequence>MGVVERHTTRGCPNLEPVEASGSAFPAGLNSLLTYGSTVLLTVCILTSATDFLVHRSDPKVSVKPAKIEAVSRGPEGDWAWMSVDLNADLRSVFSWNTKQLFVSVMVSFATPKNHVNEAVIWTEIITDKSKAHIKHSSLAPQWAYTLSAQDHALRVTPFNITVSWDVMPIVGALYMQHRSFSGFQFPAEYFKPPRPGRLKQQKPPGKIPGAVM</sequence>
<evidence type="ECO:0000256" key="2">
    <source>
        <dbReference type="ARBA" id="ARBA00009289"/>
    </source>
</evidence>
<keyword evidence="6" id="KW-1133">Transmembrane helix</keyword>
<dbReference type="GO" id="GO:0045047">
    <property type="term" value="P:protein targeting to ER"/>
    <property type="evidence" value="ECO:0007669"/>
    <property type="project" value="TreeGrafter"/>
</dbReference>
<feature type="region of interest" description="Disordered" evidence="9">
    <location>
        <begin position="194"/>
        <end position="213"/>
    </location>
</feature>
<evidence type="ECO:0000256" key="1">
    <source>
        <dbReference type="ARBA" id="ARBA00004648"/>
    </source>
</evidence>
<reference evidence="10 11" key="1">
    <citation type="journal article" date="2024" name="Nat. Commun.">
        <title>Phylogenomics reveals the evolutionary origins of lichenization in chlorophyte algae.</title>
        <authorList>
            <person name="Puginier C."/>
            <person name="Libourel C."/>
            <person name="Otte J."/>
            <person name="Skaloud P."/>
            <person name="Haon M."/>
            <person name="Grisel S."/>
            <person name="Petersen M."/>
            <person name="Berrin J.G."/>
            <person name="Delaux P.M."/>
            <person name="Dal Grande F."/>
            <person name="Keller J."/>
        </authorList>
    </citation>
    <scope>NUCLEOTIDE SEQUENCE [LARGE SCALE GENOMIC DNA]</scope>
    <source>
        <strain evidence="10 11">SAG 2523</strain>
    </source>
</reference>
<keyword evidence="5" id="KW-0735">Signal-anchor</keyword>
<dbReference type="GO" id="GO:0005787">
    <property type="term" value="C:signal peptidase complex"/>
    <property type="evidence" value="ECO:0007669"/>
    <property type="project" value="InterPro"/>
</dbReference>
<gene>
    <name evidence="10" type="ORF">WJX84_001131</name>
</gene>
<evidence type="ECO:0000256" key="6">
    <source>
        <dbReference type="ARBA" id="ARBA00022989"/>
    </source>
</evidence>
<evidence type="ECO:0000313" key="11">
    <source>
        <dbReference type="Proteomes" id="UP001485043"/>
    </source>
</evidence>
<evidence type="ECO:0000256" key="9">
    <source>
        <dbReference type="SAM" id="MobiDB-lite"/>
    </source>
</evidence>
<dbReference type="InterPro" id="IPR007653">
    <property type="entry name" value="SPC3"/>
</dbReference>
<keyword evidence="7" id="KW-0472">Membrane</keyword>
<comment type="similarity">
    <text evidence="2">Belongs to the SPCS3 family.</text>
</comment>
<dbReference type="Pfam" id="PF04573">
    <property type="entry name" value="SPC22"/>
    <property type="match status" value="1"/>
</dbReference>
<dbReference type="PANTHER" id="PTHR12804">
    <property type="entry name" value="MICROSOMAL SIGNAL PEPTIDASE 23 KD SUBUNIT SPC22/23"/>
    <property type="match status" value="1"/>
</dbReference>
<accession>A0AAW1TNF2</accession>
<dbReference type="AlphaFoldDB" id="A0AAW1TNF2"/>
<dbReference type="EMBL" id="JALJOV010000004">
    <property type="protein sequence ID" value="KAK9868964.1"/>
    <property type="molecule type" value="Genomic_DNA"/>
</dbReference>